<feature type="domain" description="Xylanolytic transcriptional activator regulatory" evidence="3">
    <location>
        <begin position="236"/>
        <end position="357"/>
    </location>
</feature>
<dbReference type="GO" id="GO:0008270">
    <property type="term" value="F:zinc ion binding"/>
    <property type="evidence" value="ECO:0007669"/>
    <property type="project" value="InterPro"/>
</dbReference>
<dbReference type="PANTHER" id="PTHR47256:SF1">
    <property type="entry name" value="ZN(II)2CYS6 TRANSCRIPTION FACTOR (EUROFUNG)"/>
    <property type="match status" value="1"/>
</dbReference>
<organism evidence="4 5">
    <name type="scientific">Alternaria burnsii</name>
    <dbReference type="NCBI Taxonomy" id="1187904"/>
    <lineage>
        <taxon>Eukaryota</taxon>
        <taxon>Fungi</taxon>
        <taxon>Dikarya</taxon>
        <taxon>Ascomycota</taxon>
        <taxon>Pezizomycotina</taxon>
        <taxon>Dothideomycetes</taxon>
        <taxon>Pleosporomycetidae</taxon>
        <taxon>Pleosporales</taxon>
        <taxon>Pleosporineae</taxon>
        <taxon>Pleosporaceae</taxon>
        <taxon>Alternaria</taxon>
        <taxon>Alternaria sect. Alternaria</taxon>
    </lineage>
</organism>
<accession>A0A8H7B7S3</accession>
<dbReference type="GO" id="GO:0003677">
    <property type="term" value="F:DNA binding"/>
    <property type="evidence" value="ECO:0007669"/>
    <property type="project" value="InterPro"/>
</dbReference>
<reference evidence="4" key="1">
    <citation type="submission" date="2020-01" db="EMBL/GenBank/DDBJ databases">
        <authorList>
            <person name="Feng Z.H.Z."/>
        </authorList>
    </citation>
    <scope>NUCLEOTIDE SEQUENCE</scope>
    <source>
        <strain evidence="4">CBS107.38</strain>
    </source>
</reference>
<dbReference type="GeneID" id="62201104"/>
<sequence length="687" mass="78963">LTSLLWKEWNKDLHELHHHCVHSYLPLLVGSAKTQRKSKRLLDSTLARLVELASQKQCDGSKPRCTACVTRDTECRYGETESRRFKRRYQQLKQKRTAQEELFDTLQTLPERDAAAIFHRIRAGANAEAVIRHIQEGNLILELSHVPQASSRFHFPYMDKIPASLQDSTYFQSLVYEAIEASDYDRSTSQTHVALQKSNYARSLSTARMVDNLLEDAQPSHWTSVSSNDRLLRNIIESYFINQYPRHFFFHKANFLEDLVSRRTEFCSHLLVNALLAKACASFRVLSNRTRFWNPDSLPYRFLAEAKRLWELEDGAPKLTTIQAGCLINAAMNDFGHDTLGFSYMLKAFGMAQKMRLFAPRVDHDKFEHAKSFTAWGLSSWLSLQSYYYFKPPCLLDLPADPLPDVHGKSEWYGDIVINYPADGNHYMTDFGHGMKALSELRVIQNEIGVMCFSRFEDSKKMPWGAALHIQAKLETWYRGLPTKLQPRWIVHPSHLLLHCEYHAVLITLFRSQIYSEDGGARSLTQNQLNTAQKAVTEASIHLESILRIYYLRHSFESYDSTLTIFLVHLANLTLEPIRQLEQDPTSERKDTSEALISTLVLCFNGLYEQSKCAYIAIVMLALMRKQLSAEIRNTVGRYVTIEEPDSDTESIDETNFDIGGKKRNALRNIVRTYGSVWKVVPLEALA</sequence>
<evidence type="ECO:0000313" key="5">
    <source>
        <dbReference type="Proteomes" id="UP000596902"/>
    </source>
</evidence>
<proteinExistence type="predicted"/>
<dbReference type="CDD" id="cd12148">
    <property type="entry name" value="fungal_TF_MHR"/>
    <property type="match status" value="1"/>
</dbReference>
<dbReference type="InterPro" id="IPR053187">
    <property type="entry name" value="Notoamide_regulator"/>
</dbReference>
<evidence type="ECO:0000256" key="1">
    <source>
        <dbReference type="ARBA" id="ARBA00022723"/>
    </source>
</evidence>
<dbReference type="InterPro" id="IPR007219">
    <property type="entry name" value="XnlR_reg_dom"/>
</dbReference>
<evidence type="ECO:0000259" key="3">
    <source>
        <dbReference type="Pfam" id="PF04082"/>
    </source>
</evidence>
<dbReference type="Proteomes" id="UP000596902">
    <property type="component" value="Unassembled WGS sequence"/>
</dbReference>
<dbReference type="GO" id="GO:0000981">
    <property type="term" value="F:DNA-binding transcription factor activity, RNA polymerase II-specific"/>
    <property type="evidence" value="ECO:0007669"/>
    <property type="project" value="InterPro"/>
</dbReference>
<gene>
    <name evidence="4" type="ORF">GT037_002879</name>
</gene>
<keyword evidence="2" id="KW-0539">Nucleus</keyword>
<name>A0A8H7B7S3_9PLEO</name>
<dbReference type="AlphaFoldDB" id="A0A8H7B7S3"/>
<dbReference type="InterPro" id="IPR036864">
    <property type="entry name" value="Zn2-C6_fun-type_DNA-bd_sf"/>
</dbReference>
<feature type="non-terminal residue" evidence="4">
    <location>
        <position position="1"/>
    </location>
</feature>
<evidence type="ECO:0000256" key="2">
    <source>
        <dbReference type="ARBA" id="ARBA00023242"/>
    </source>
</evidence>
<keyword evidence="5" id="KW-1185">Reference proteome</keyword>
<dbReference type="GO" id="GO:0006351">
    <property type="term" value="P:DNA-templated transcription"/>
    <property type="evidence" value="ECO:0007669"/>
    <property type="project" value="InterPro"/>
</dbReference>
<dbReference type="CDD" id="cd00067">
    <property type="entry name" value="GAL4"/>
    <property type="match status" value="1"/>
</dbReference>
<protein>
    <recommendedName>
        <fullName evidence="3">Xylanolytic transcriptional activator regulatory domain-containing protein</fullName>
    </recommendedName>
</protein>
<keyword evidence="1" id="KW-0479">Metal-binding</keyword>
<dbReference type="Pfam" id="PF04082">
    <property type="entry name" value="Fungal_trans"/>
    <property type="match status" value="1"/>
</dbReference>
<dbReference type="Gene3D" id="4.10.240.10">
    <property type="entry name" value="Zn(2)-C6 fungal-type DNA-binding domain"/>
    <property type="match status" value="1"/>
</dbReference>
<reference evidence="4" key="2">
    <citation type="submission" date="2020-08" db="EMBL/GenBank/DDBJ databases">
        <title>Draft Genome Sequence of Cumin Blight Pathogen Alternaria burnsii.</title>
        <authorList>
            <person name="Feng Z."/>
        </authorList>
    </citation>
    <scope>NUCLEOTIDE SEQUENCE</scope>
    <source>
        <strain evidence="4">CBS107.38</strain>
    </source>
</reference>
<dbReference type="PANTHER" id="PTHR47256">
    <property type="entry name" value="ZN(II)2CYS6 TRANSCRIPTION FACTOR (EUROFUNG)-RELATED"/>
    <property type="match status" value="1"/>
</dbReference>
<dbReference type="EMBL" id="JAAABM010000003">
    <property type="protein sequence ID" value="KAF7679131.1"/>
    <property type="molecule type" value="Genomic_DNA"/>
</dbReference>
<dbReference type="InterPro" id="IPR001138">
    <property type="entry name" value="Zn2Cys6_DnaBD"/>
</dbReference>
<evidence type="ECO:0000313" key="4">
    <source>
        <dbReference type="EMBL" id="KAF7679131.1"/>
    </source>
</evidence>
<dbReference type="RefSeq" id="XP_038789204.1">
    <property type="nucleotide sequence ID" value="XM_038927926.1"/>
</dbReference>
<comment type="caution">
    <text evidence="4">The sequence shown here is derived from an EMBL/GenBank/DDBJ whole genome shotgun (WGS) entry which is preliminary data.</text>
</comment>